<dbReference type="Pfam" id="PF24750">
    <property type="entry name" value="b-prop_At3g26010-like"/>
    <property type="match status" value="1"/>
</dbReference>
<gene>
    <name evidence="2" type="ORF">MERR_LOCUS34335</name>
</gene>
<feature type="domain" description="F-box protein At3g26010-like beta-propeller" evidence="1">
    <location>
        <begin position="2"/>
        <end position="328"/>
    </location>
</feature>
<keyword evidence="3" id="KW-1185">Reference proteome</keyword>
<evidence type="ECO:0000259" key="1">
    <source>
        <dbReference type="Pfam" id="PF24750"/>
    </source>
</evidence>
<dbReference type="PANTHER" id="PTHR31672">
    <property type="entry name" value="BNACNNG10540D PROTEIN"/>
    <property type="match status" value="1"/>
</dbReference>
<organism evidence="2 3">
    <name type="scientific">Microthlaspi erraticum</name>
    <dbReference type="NCBI Taxonomy" id="1685480"/>
    <lineage>
        <taxon>Eukaryota</taxon>
        <taxon>Viridiplantae</taxon>
        <taxon>Streptophyta</taxon>
        <taxon>Embryophyta</taxon>
        <taxon>Tracheophyta</taxon>
        <taxon>Spermatophyta</taxon>
        <taxon>Magnoliopsida</taxon>
        <taxon>eudicotyledons</taxon>
        <taxon>Gunneridae</taxon>
        <taxon>Pentapetalae</taxon>
        <taxon>rosids</taxon>
        <taxon>malvids</taxon>
        <taxon>Brassicales</taxon>
        <taxon>Brassicaceae</taxon>
        <taxon>Coluteocarpeae</taxon>
        <taxon>Microthlaspi</taxon>
    </lineage>
</organism>
<dbReference type="InterPro" id="IPR050796">
    <property type="entry name" value="SCF_F-box_component"/>
</dbReference>
<dbReference type="EMBL" id="CACVBM020001362">
    <property type="protein sequence ID" value="CAA7047100.1"/>
    <property type="molecule type" value="Genomic_DNA"/>
</dbReference>
<protein>
    <recommendedName>
        <fullName evidence="1">F-box protein At3g26010-like beta-propeller domain-containing protein</fullName>
    </recommendedName>
</protein>
<dbReference type="Proteomes" id="UP000467841">
    <property type="component" value="Unassembled WGS sequence"/>
</dbReference>
<dbReference type="OrthoDB" id="1073084at2759"/>
<proteinExistence type="predicted"/>
<sequence length="334" mass="38087">MAHYRCDTWGLEKSLEFYVSFFLKSFKNNNNDYLSARVVAYSNVGLILIYSKPLKEKNGSFYVANPVSRECVEILFPDTLPLGFETIQECPTIGIVTRTGDKGVVLSYKVVLMDERQRETSFTFLIYSSETGLWSLTTYHLPYSLILRGYRLAISLNENLHWLSWNSLVGGRVVVSIDFYDGSDRCRVTPFPDSDKTTKFERACTASQGFLMYMNIVSEDKLCLWRLQSDGWQLISAISPVALISTGLDCPVTMNPFDGKTAYFYSKEQEGLLSINLHNGKFVLHNQLEHSRDDGRIIVSVKGPGLMDYFKKSDCSSFVLPQWLHRIPNTMTRV</sequence>
<comment type="caution">
    <text evidence="2">The sequence shown here is derived from an EMBL/GenBank/DDBJ whole genome shotgun (WGS) entry which is preliminary data.</text>
</comment>
<dbReference type="InterPro" id="IPR056592">
    <property type="entry name" value="Beta-prop_At3g26010-like"/>
</dbReference>
<accession>A0A6D2KCA1</accession>
<evidence type="ECO:0000313" key="3">
    <source>
        <dbReference type="Proteomes" id="UP000467841"/>
    </source>
</evidence>
<name>A0A6D2KCA1_9BRAS</name>
<dbReference type="AlphaFoldDB" id="A0A6D2KCA1"/>
<reference evidence="2" key="1">
    <citation type="submission" date="2020-01" db="EMBL/GenBank/DDBJ databases">
        <authorList>
            <person name="Mishra B."/>
        </authorList>
    </citation>
    <scope>NUCLEOTIDE SEQUENCE [LARGE SCALE GENOMIC DNA]</scope>
</reference>
<evidence type="ECO:0000313" key="2">
    <source>
        <dbReference type="EMBL" id="CAA7047100.1"/>
    </source>
</evidence>